<keyword evidence="1" id="KW-1133">Transmembrane helix</keyword>
<evidence type="ECO:0000313" key="3">
    <source>
        <dbReference type="Proteomes" id="UP000240978"/>
    </source>
</evidence>
<organism evidence="2 3">
    <name type="scientific">Chitinophaga ginsengisoli</name>
    <dbReference type="NCBI Taxonomy" id="363837"/>
    <lineage>
        <taxon>Bacteria</taxon>
        <taxon>Pseudomonadati</taxon>
        <taxon>Bacteroidota</taxon>
        <taxon>Chitinophagia</taxon>
        <taxon>Chitinophagales</taxon>
        <taxon>Chitinophagaceae</taxon>
        <taxon>Chitinophaga</taxon>
    </lineage>
</organism>
<evidence type="ECO:0000313" key="2">
    <source>
        <dbReference type="EMBL" id="PSL34468.1"/>
    </source>
</evidence>
<keyword evidence="1" id="KW-0472">Membrane</keyword>
<keyword evidence="1" id="KW-0812">Transmembrane</keyword>
<sequence>MSLADVFILLSAAAFLCYGLLTAIRNRQKRRKMKRLLDYFSRLGSKYELTFSSQEVLRNCIIGLDGVQRKLLVLNGTNSGSLTEYVIDLNQVSNCSVKKQYGRIHVNGLRKRKLEHYLERMTLHFRFLLEKQPADIPFFKQAENNISELRALEDKAEKWKVILSKMLPVSLKKSA</sequence>
<evidence type="ECO:0000256" key="1">
    <source>
        <dbReference type="SAM" id="Phobius"/>
    </source>
</evidence>
<comment type="caution">
    <text evidence="2">The sequence shown here is derived from an EMBL/GenBank/DDBJ whole genome shotgun (WGS) entry which is preliminary data.</text>
</comment>
<reference evidence="2 3" key="1">
    <citation type="submission" date="2018-03" db="EMBL/GenBank/DDBJ databases">
        <title>Genomic Encyclopedia of Archaeal and Bacterial Type Strains, Phase II (KMG-II): from individual species to whole genera.</title>
        <authorList>
            <person name="Goeker M."/>
        </authorList>
    </citation>
    <scope>NUCLEOTIDE SEQUENCE [LARGE SCALE GENOMIC DNA]</scope>
    <source>
        <strain evidence="2 3">DSM 18107</strain>
    </source>
</reference>
<dbReference type="EMBL" id="PYGK01000002">
    <property type="protein sequence ID" value="PSL34468.1"/>
    <property type="molecule type" value="Genomic_DNA"/>
</dbReference>
<keyword evidence="3" id="KW-1185">Reference proteome</keyword>
<proteinExistence type="predicted"/>
<dbReference type="AlphaFoldDB" id="A0A2P8GKH0"/>
<gene>
    <name evidence="2" type="ORF">CLV42_10239</name>
</gene>
<name>A0A2P8GKH0_9BACT</name>
<accession>A0A2P8GKH0</accession>
<protein>
    <submittedName>
        <fullName evidence="2">Uncharacterized protein</fullName>
    </submittedName>
</protein>
<dbReference type="Proteomes" id="UP000240978">
    <property type="component" value="Unassembled WGS sequence"/>
</dbReference>
<feature type="transmembrane region" description="Helical" evidence="1">
    <location>
        <begin position="6"/>
        <end position="24"/>
    </location>
</feature>